<feature type="region of interest" description="Disordered" evidence="1">
    <location>
        <begin position="1"/>
        <end position="81"/>
    </location>
</feature>
<sequence length="464" mass="50008">MIVTDKPPPSPAAADADMSEEDAPPPSYDAAASTSFVAGSSKAPASEKSSLPHASTSSSPYLTPTHSPKPSTSSSSSKASFASPLFGLLPSKSTREVRTTVKALIQDIIVQQSPAEACRGILQSCAESCKAYDIPLHSILQERYMEEHTPLYWAIVKRAEEYHSSSSSSSSPNPDPSDPSDTTLLLLALAAPLTADTIADIRAACLVFSDNALFQRLRMAPEFSSLSPAEQILFNGEAMVPDSVRVEDVKGEGAFVAHIRIPKFQRRMRVAGTVGVEFVALGRIFCLAFLITPQNVRRRHPHRPGSWCLSLSLMDNSSPTFFNGRLIVPDARRTAKSADARLKSAVGDTKSSRDENPSLADTNRASSSASPASDAGPRRMPGGLTSSTGRPQRDLVIPLKSDEELVPMTRFRGRRRNDEILVELEEGAGGLQFSGTPYLHEDDTLVAHLEAKLAKPDDYECVIC</sequence>
<dbReference type="GeneID" id="9595487"/>
<dbReference type="AlphaFoldDB" id="D8PVL1"/>
<name>D8PVL1_SCHCM</name>
<keyword evidence="3" id="KW-1185">Reference proteome</keyword>
<accession>D8PVL1</accession>
<dbReference type="InParanoid" id="D8PVL1"/>
<dbReference type="Proteomes" id="UP000007431">
    <property type="component" value="Unassembled WGS sequence"/>
</dbReference>
<dbReference type="HOGENOM" id="CLU_026023_0_0_1"/>
<dbReference type="OMA" id="PLYWAII"/>
<protein>
    <submittedName>
        <fullName evidence="2">Uncharacterized protein</fullName>
    </submittedName>
</protein>
<organism evidence="3">
    <name type="scientific">Schizophyllum commune (strain H4-8 / FGSC 9210)</name>
    <name type="common">Split gill fungus</name>
    <dbReference type="NCBI Taxonomy" id="578458"/>
    <lineage>
        <taxon>Eukaryota</taxon>
        <taxon>Fungi</taxon>
        <taxon>Dikarya</taxon>
        <taxon>Basidiomycota</taxon>
        <taxon>Agaricomycotina</taxon>
        <taxon>Agaricomycetes</taxon>
        <taxon>Agaricomycetidae</taxon>
        <taxon>Agaricales</taxon>
        <taxon>Schizophyllaceae</taxon>
        <taxon>Schizophyllum</taxon>
    </lineage>
</organism>
<feature type="region of interest" description="Disordered" evidence="1">
    <location>
        <begin position="337"/>
        <end position="397"/>
    </location>
</feature>
<gene>
    <name evidence="2" type="ORF">SCHCODRAFT_232299</name>
</gene>
<evidence type="ECO:0000256" key="1">
    <source>
        <dbReference type="SAM" id="MobiDB-lite"/>
    </source>
</evidence>
<feature type="compositionally biased region" description="Low complexity" evidence="1">
    <location>
        <begin position="365"/>
        <end position="375"/>
    </location>
</feature>
<evidence type="ECO:0000313" key="3">
    <source>
        <dbReference type="Proteomes" id="UP000007431"/>
    </source>
</evidence>
<dbReference type="VEuPathDB" id="FungiDB:SCHCODRAFT_01087415"/>
<proteinExistence type="predicted"/>
<reference evidence="2 3" key="1">
    <citation type="journal article" date="2010" name="Nat. Biotechnol.">
        <title>Genome sequence of the model mushroom Schizophyllum commune.</title>
        <authorList>
            <person name="Ohm R.A."/>
            <person name="de Jong J.F."/>
            <person name="Lugones L.G."/>
            <person name="Aerts A."/>
            <person name="Kothe E."/>
            <person name="Stajich J.E."/>
            <person name="de Vries R.P."/>
            <person name="Record E."/>
            <person name="Levasseur A."/>
            <person name="Baker S.E."/>
            <person name="Bartholomew K.A."/>
            <person name="Coutinho P.M."/>
            <person name="Erdmann S."/>
            <person name="Fowler T.J."/>
            <person name="Gathman A.C."/>
            <person name="Lombard V."/>
            <person name="Henrissat B."/>
            <person name="Knabe N."/>
            <person name="Kuees U."/>
            <person name="Lilly W.W."/>
            <person name="Lindquist E."/>
            <person name="Lucas S."/>
            <person name="Magnuson J.K."/>
            <person name="Piumi F."/>
            <person name="Raudaskoski M."/>
            <person name="Salamov A."/>
            <person name="Schmutz J."/>
            <person name="Schwarze F.W.M.R."/>
            <person name="vanKuyk P.A."/>
            <person name="Horton J.S."/>
            <person name="Grigoriev I.V."/>
            <person name="Woesten H.A.B."/>
        </authorList>
    </citation>
    <scope>NUCLEOTIDE SEQUENCE [LARGE SCALE GENOMIC DNA]</scope>
    <source>
        <strain evidence="3">H4-8 / FGSC 9210</strain>
    </source>
</reference>
<feature type="compositionally biased region" description="Pro residues" evidence="1">
    <location>
        <begin position="1"/>
        <end position="11"/>
    </location>
</feature>
<dbReference type="KEGG" id="scm:SCHCO_01087415"/>
<evidence type="ECO:0000313" key="2">
    <source>
        <dbReference type="EMBL" id="EFJ00061.1"/>
    </source>
</evidence>
<dbReference type="eggNOG" id="ENOG502SNI7">
    <property type="taxonomic scope" value="Eukaryota"/>
</dbReference>
<dbReference type="EMBL" id="GL377303">
    <property type="protein sequence ID" value="EFJ00061.1"/>
    <property type="molecule type" value="Genomic_DNA"/>
</dbReference>
<dbReference type="OrthoDB" id="2959034at2759"/>
<feature type="compositionally biased region" description="Low complexity" evidence="1">
    <location>
        <begin position="49"/>
        <end position="81"/>
    </location>
</feature>